<dbReference type="EMBL" id="CM046388">
    <property type="protein sequence ID" value="KAI8573641.1"/>
    <property type="molecule type" value="Genomic_DNA"/>
</dbReference>
<organism evidence="1 2">
    <name type="scientific">Rhododendron molle</name>
    <name type="common">Chinese azalea</name>
    <name type="synonym">Azalea mollis</name>
    <dbReference type="NCBI Taxonomy" id="49168"/>
    <lineage>
        <taxon>Eukaryota</taxon>
        <taxon>Viridiplantae</taxon>
        <taxon>Streptophyta</taxon>
        <taxon>Embryophyta</taxon>
        <taxon>Tracheophyta</taxon>
        <taxon>Spermatophyta</taxon>
        <taxon>Magnoliopsida</taxon>
        <taxon>eudicotyledons</taxon>
        <taxon>Gunneridae</taxon>
        <taxon>Pentapetalae</taxon>
        <taxon>asterids</taxon>
        <taxon>Ericales</taxon>
        <taxon>Ericaceae</taxon>
        <taxon>Ericoideae</taxon>
        <taxon>Rhodoreae</taxon>
        <taxon>Rhododendron</taxon>
    </lineage>
</organism>
<name>A0ACC0Q731_RHOML</name>
<evidence type="ECO:0000313" key="2">
    <source>
        <dbReference type="Proteomes" id="UP001062846"/>
    </source>
</evidence>
<dbReference type="Proteomes" id="UP001062846">
    <property type="component" value="Chromosome 1"/>
</dbReference>
<reference evidence="1" key="1">
    <citation type="submission" date="2022-02" db="EMBL/GenBank/DDBJ databases">
        <title>Plant Genome Project.</title>
        <authorList>
            <person name="Zhang R.-G."/>
        </authorList>
    </citation>
    <scope>NUCLEOTIDE SEQUENCE</scope>
    <source>
        <strain evidence="1">AT1</strain>
    </source>
</reference>
<comment type="caution">
    <text evidence="1">The sequence shown here is derived from an EMBL/GenBank/DDBJ whole genome shotgun (WGS) entry which is preliminary data.</text>
</comment>
<protein>
    <submittedName>
        <fullName evidence="1">Uncharacterized protein</fullName>
    </submittedName>
</protein>
<keyword evidence="2" id="KW-1185">Reference proteome</keyword>
<proteinExistence type="predicted"/>
<evidence type="ECO:0000313" key="1">
    <source>
        <dbReference type="EMBL" id="KAI8573641.1"/>
    </source>
</evidence>
<sequence>MANDTRSSRGSKDDEDNSSIKKPVSIKESSPSGSAMVDTSGFRKSIREMPLQKQMSSSPSTRSGSEHLDGPTPTTFAVKRKSEIVEKLRMPSPSRWSDRGKEHASLGCSGSMRSEKGSGSPDDRRKKLKSDESVKQLMRDSMETSRREKISPHTNGRTYKSLIKLKRRRDTDPDFNEELKRPEAISKIDSSYCGGSVSKPVDDREDGGENRPSRVDTAAPPLSKCKRDNIAGTHVPCTERLSLKAVDKGELHQKVILSGQEFHACAKTCKKHMELLAIADSRVTVGLPYVRQPVHDNESLLSQDSGQRCRNNPEVGNHELGKKCDKVVNDSADPASSRPRLREGPGDERGDSGVPVNKVSQLLPLSDSTDSITHTLHASHASASSFPSKVTSSLPEVHMVRSEEETGLSDRQKTFHVLLNPEIPELCEILQLSEDVKVMVRRFLEYVVDNYQVNREPISILQAFQISLCWIAASLRECEIDKKASLALARQHLNFGCSEEEANHMHSKLRLVKKRFKVAVHDFASDRLISKEEQVPNHEKKKKELSKSIKRMEKKRDKKIMKLSLKHQEEIQEFNKPWEEDSAKLKKDYMVDSAIIRSIHSNDPVRSEKLKRREEKYVKELEELEHRKGILLGKLEADHLAEMNRVRRKAEISLQDLKSWAQTELYGAPSSEAAAQCVPDEVVVGGEFVEILSPDVESNREPDQIEDLDVSVLDPLAIQNDAAVSPTNVGSLEESSLCQTVNTLAQAGSSPQISALHGEHSQTSNSTVMHDGDAQASDNQDVLLQVEVLPLHSPGDGLTYQTNDEETFIEQVEQLQVSNSTETHGDAEASANQDLLLQVEDQTNNEEALPEHVEQLQSSKFTEIHVGDAEVSAASGVEQLPSKGLDASQPFENESEASENVDVTQQVEVVSLHSADNGSSDQTNTDEALPELVEQLQTSKSTEIHVGDAEAGENQNGPHEVEVVPCHLADAGPAVQTNDREALIEGVQQLQMSPSSDSPVDHNHPGSHAASGVEQLHSEGLRASQPFESEAEASENQNIPRQVEVVPINSMDNGLTDQTHNREALLLEHDGDEEARANQGSRLQVEVVPFHPVDTRPNVQTNHEEALEGVQQPQMSSFSDSPVDRSQPDVLSDSGVEQRPSEGRGASQPFGNESEALDPLGIQSGEILELPPPNTDDGTLGPHLQLAVENDHQSSSQGFMPSQDAEASSQPVEDTAWVPNQAVSLTDLGMHPPLEGLRTPLPLNSAPQMASETPTPPFYVDPLLRELDRVQKEKEKTIKIHEEAKLGLKFEHDKELQEAVAVLRRKYDDKFHDVESAFLLKKKELDSNTKKVLMNKILADAFQSKCYALLRSQQGVPSNVMQQHILSSRPTHGPSRVTSSASGPFVYHSSPPCSTTPAQPPLIVPITPPTGNLRASGEIRAPAPHLQRFRPSSSMPSTSVSSVVPQGMFPIQQVQINLPTASASVPHVRTTSPSIPHAPMTSPLIPHAPSRYDCGWQAEVTGRTRERLFDDNNQPGGPPSLLPQLNFRSLSQFVSRVNGGGGVAANVAGSDIATDVVCLSDDD</sequence>
<accession>A0ACC0Q731</accession>
<gene>
    <name evidence="1" type="ORF">RHMOL_Rhmol01G0293000</name>
</gene>